<gene>
    <name evidence="2" type="ORF">MGAL_10B082941</name>
</gene>
<dbReference type="OrthoDB" id="5964200at2759"/>
<comment type="caution">
    <text evidence="2">The sequence shown here is derived from an EMBL/GenBank/DDBJ whole genome shotgun (WGS) entry which is preliminary data.</text>
</comment>
<keyword evidence="3" id="KW-1185">Reference proteome</keyword>
<evidence type="ECO:0000313" key="3">
    <source>
        <dbReference type="Proteomes" id="UP000596742"/>
    </source>
</evidence>
<proteinExistence type="predicted"/>
<dbReference type="Pfam" id="PF18738">
    <property type="entry name" value="HEPN_DZIP3"/>
    <property type="match status" value="1"/>
</dbReference>
<organism evidence="2 3">
    <name type="scientific">Mytilus galloprovincialis</name>
    <name type="common">Mediterranean mussel</name>
    <dbReference type="NCBI Taxonomy" id="29158"/>
    <lineage>
        <taxon>Eukaryota</taxon>
        <taxon>Metazoa</taxon>
        <taxon>Spiralia</taxon>
        <taxon>Lophotrochozoa</taxon>
        <taxon>Mollusca</taxon>
        <taxon>Bivalvia</taxon>
        <taxon>Autobranchia</taxon>
        <taxon>Pteriomorphia</taxon>
        <taxon>Mytilida</taxon>
        <taxon>Mytiloidea</taxon>
        <taxon>Mytilidae</taxon>
        <taxon>Mytilinae</taxon>
        <taxon>Mytilus</taxon>
    </lineage>
</organism>
<reference evidence="2" key="1">
    <citation type="submission" date="2018-11" db="EMBL/GenBank/DDBJ databases">
        <authorList>
            <person name="Alioto T."/>
            <person name="Alioto T."/>
        </authorList>
    </citation>
    <scope>NUCLEOTIDE SEQUENCE</scope>
</reference>
<protein>
    <recommendedName>
        <fullName evidence="1">DZIP3-like HEPN domain-containing protein</fullName>
    </recommendedName>
</protein>
<dbReference type="Proteomes" id="UP000596742">
    <property type="component" value="Unassembled WGS sequence"/>
</dbReference>
<evidence type="ECO:0000313" key="2">
    <source>
        <dbReference type="EMBL" id="VDI07112.1"/>
    </source>
</evidence>
<dbReference type="EMBL" id="UYJE01002007">
    <property type="protein sequence ID" value="VDI07112.1"/>
    <property type="molecule type" value="Genomic_DNA"/>
</dbReference>
<evidence type="ECO:0000259" key="1">
    <source>
        <dbReference type="Pfam" id="PF18738"/>
    </source>
</evidence>
<dbReference type="InterPro" id="IPR041249">
    <property type="entry name" value="HEPN_DZIP3"/>
</dbReference>
<sequence length="296" mass="33990">MHFFTGSTTVTSADLDLTLIICLLRNIPPLLTEPPTGFDYLPPCYDTSDGANIGRLKYYKNFFVSHSNDGKLPDAVFVRIWNDLEQAIKGLDNSHATAARLKDAEIKMLDDSMVQLLSTTVQLDTKVSNFEKELKHISIHIDKNAQEMKQLKQITETLVERMKIKEDSFKSENKECKENEDNSFERLKTSEEQTNERVKMTLEYLGELYKFQRCLDSLFTQIETIVVASKNETKDVVASLCSKIQVYINKLKKHEERMAAIEIKCENLPELQRDVESFIMKSVYELNVTLCIKGDP</sequence>
<feature type="domain" description="DZIP3-like HEPN" evidence="1">
    <location>
        <begin position="6"/>
        <end position="105"/>
    </location>
</feature>
<name>A0A8B6CME1_MYTGA</name>
<accession>A0A8B6CME1</accession>
<dbReference type="AlphaFoldDB" id="A0A8B6CME1"/>